<dbReference type="AlphaFoldDB" id="A0AAU7Q0G4"/>
<reference evidence="3" key="1">
    <citation type="submission" date="2024-06" db="EMBL/GenBank/DDBJ databases">
        <authorList>
            <person name="Dussert Y."/>
            <person name="Peccoud J."/>
            <person name="Pigeault R."/>
        </authorList>
    </citation>
    <scope>NUCLEOTIDE SEQUENCE</scope>
    <source>
        <strain evidence="3">WArc</strain>
    </source>
</reference>
<dbReference type="Gene3D" id="2.40.160.20">
    <property type="match status" value="1"/>
</dbReference>
<accession>A0AAU7Q0G4</accession>
<name>A0AAU7Q0G4_9RICK</name>
<feature type="domain" description="Msp4/OMP-like" evidence="2">
    <location>
        <begin position="81"/>
        <end position="201"/>
    </location>
</feature>
<evidence type="ECO:0000313" key="3">
    <source>
        <dbReference type="EMBL" id="XBS66521.1"/>
    </source>
</evidence>
<feature type="chain" id="PRO_5043403305" evidence="1">
    <location>
        <begin position="24"/>
        <end position="238"/>
    </location>
</feature>
<evidence type="ECO:0000256" key="1">
    <source>
        <dbReference type="SAM" id="SignalP"/>
    </source>
</evidence>
<dbReference type="InterPro" id="IPR011250">
    <property type="entry name" value="OMP/PagP_B-barrel"/>
</dbReference>
<proteinExistence type="predicted"/>
<dbReference type="Pfam" id="PF01617">
    <property type="entry name" value="Surface_Ag_2"/>
    <property type="match status" value="1"/>
</dbReference>
<dbReference type="SUPFAM" id="SSF56925">
    <property type="entry name" value="OMPA-like"/>
    <property type="match status" value="1"/>
</dbReference>
<dbReference type="RefSeq" id="WP_349966891.1">
    <property type="nucleotide sequence ID" value="NZ_CP157942.1"/>
</dbReference>
<evidence type="ECO:0000259" key="2">
    <source>
        <dbReference type="Pfam" id="PF01617"/>
    </source>
</evidence>
<keyword evidence="1" id="KW-0732">Signal</keyword>
<feature type="signal peptide" evidence="1">
    <location>
        <begin position="1"/>
        <end position="23"/>
    </location>
</feature>
<dbReference type="InterPro" id="IPR002566">
    <property type="entry name" value="Msp4_OMP-like"/>
</dbReference>
<protein>
    <submittedName>
        <fullName evidence="3">P44/Msp2 family outer membrane protein</fullName>
    </submittedName>
</protein>
<gene>
    <name evidence="3" type="ORF">ABLO99_04415</name>
</gene>
<dbReference type="EMBL" id="CP157942">
    <property type="protein sequence ID" value="XBS66521.1"/>
    <property type="molecule type" value="Genomic_DNA"/>
</dbReference>
<organism evidence="3">
    <name type="scientific">Wolbachia endosymbiont of Armadillidium arcangelii</name>
    <dbReference type="NCBI Taxonomy" id="3158571"/>
    <lineage>
        <taxon>Bacteria</taxon>
        <taxon>Pseudomonadati</taxon>
        <taxon>Pseudomonadota</taxon>
        <taxon>Alphaproteobacteria</taxon>
        <taxon>Rickettsiales</taxon>
        <taxon>Anaplasmataceae</taxon>
        <taxon>Wolbachieae</taxon>
        <taxon>Wolbachia</taxon>
    </lineage>
</organism>
<sequence>MIIYKEKLAFIIVALLLSQQSFANGTEGFYFGAGYSGQLLSRAGPLEVKTTDTVISNKKLSEYGRGYSPLIAFGYAGELDNHNYRVELEGMYSSVKANDIGSEDVSYGKYFGEGANRKIYRYKTEVNNEQVENTSITANIYYYWKNLFSPYVGIGIGGTRMKMFEKAQIRPAYQLKAGLDFQITEGVNMHIGYRHFGALSNYLTLEAERFGVEEEGRSGGEELSHTLVRRKVWQEEKM</sequence>